<evidence type="ECO:0000313" key="3">
    <source>
        <dbReference type="Proteomes" id="UP000295328"/>
    </source>
</evidence>
<evidence type="ECO:0000313" key="2">
    <source>
        <dbReference type="EMBL" id="TDM03010.1"/>
    </source>
</evidence>
<dbReference type="HAMAP" id="MF_01575">
    <property type="entry name" value="UPF0398"/>
    <property type="match status" value="1"/>
</dbReference>
<sequence>MKSIYVTGYKPYELNIFKNNQPEVKFIKLYLQERLRQYAEEGLEWVIISGMLGTELWAGEVAIRLKKNYALKLAIITPFLEHTSKWNEENQLYYERIKSQADFVTSVYQQPYAGGHMFREATNFVLNNTEGTLLFYDEEQEASPKYFKRQLIDFSAGNDYNMDIISMDDLSVFINDYQSEKWEG</sequence>
<organism evidence="2 3">
    <name type="scientific">Macrococcus hajekii</name>
    <dbReference type="NCBI Taxonomy" id="198482"/>
    <lineage>
        <taxon>Bacteria</taxon>
        <taxon>Bacillati</taxon>
        <taxon>Bacillota</taxon>
        <taxon>Bacilli</taxon>
        <taxon>Bacillales</taxon>
        <taxon>Staphylococcaceae</taxon>
        <taxon>Macrococcus</taxon>
    </lineage>
</organism>
<evidence type="ECO:0000256" key="1">
    <source>
        <dbReference type="HAMAP-Rule" id="MF_01575"/>
    </source>
</evidence>
<dbReference type="NCBIfam" id="NF010181">
    <property type="entry name" value="PRK13660.1"/>
    <property type="match status" value="1"/>
</dbReference>
<dbReference type="AlphaFoldDB" id="A0A4R6BMG8"/>
<dbReference type="Proteomes" id="UP000295328">
    <property type="component" value="Unassembled WGS sequence"/>
</dbReference>
<gene>
    <name evidence="2" type="ORF">ERX37_02675</name>
</gene>
<keyword evidence="3" id="KW-1185">Reference proteome</keyword>
<dbReference type="PANTHER" id="PTHR38440:SF1">
    <property type="entry name" value="UPF0398 PROTEIN SPR0331"/>
    <property type="match status" value="1"/>
</dbReference>
<dbReference type="PIRSF" id="PIRSF021290">
    <property type="entry name" value="DUF1273"/>
    <property type="match status" value="1"/>
</dbReference>
<dbReference type="SUPFAM" id="SSF102405">
    <property type="entry name" value="MCP/YpsA-like"/>
    <property type="match status" value="1"/>
</dbReference>
<accession>A0A4R6BMG8</accession>
<dbReference type="OrthoDB" id="2301957at2"/>
<dbReference type="Pfam" id="PF06908">
    <property type="entry name" value="YpsA"/>
    <property type="match status" value="1"/>
</dbReference>
<name>A0A4R6BMG8_9STAP</name>
<dbReference type="PANTHER" id="PTHR38440">
    <property type="entry name" value="UPF0398 PROTEIN YPSA"/>
    <property type="match status" value="1"/>
</dbReference>
<dbReference type="RefSeq" id="WP_133429097.1">
    <property type="nucleotide sequence ID" value="NZ_BMCC01000002.1"/>
</dbReference>
<dbReference type="Gene3D" id="3.40.50.450">
    <property type="match status" value="1"/>
</dbReference>
<proteinExistence type="inferred from homology"/>
<protein>
    <recommendedName>
        <fullName evidence="1">UPF0398 protein ERX37_02675</fullName>
    </recommendedName>
</protein>
<comment type="caution">
    <text evidence="2">The sequence shown here is derived from an EMBL/GenBank/DDBJ whole genome shotgun (WGS) entry which is preliminary data.</text>
</comment>
<reference evidence="2 3" key="1">
    <citation type="submission" date="2019-01" db="EMBL/GenBank/DDBJ databases">
        <title>Draft genome sequences of the type strains of six Macrococcus species.</title>
        <authorList>
            <person name="Mazhar S."/>
            <person name="Altermann E."/>
            <person name="Hill C."/>
            <person name="Mcauliffe O."/>
        </authorList>
    </citation>
    <scope>NUCLEOTIDE SEQUENCE [LARGE SCALE GENOMIC DNA]</scope>
    <source>
        <strain evidence="2 3">CCM4809</strain>
    </source>
</reference>
<dbReference type="InterPro" id="IPR010697">
    <property type="entry name" value="YspA"/>
</dbReference>
<comment type="similarity">
    <text evidence="1">Belongs to the UPF0398 family.</text>
</comment>
<dbReference type="EMBL" id="SCWE01000001">
    <property type="protein sequence ID" value="TDM03010.1"/>
    <property type="molecule type" value="Genomic_DNA"/>
</dbReference>